<accession>A0A1M5YVK6</accession>
<evidence type="ECO:0000313" key="2">
    <source>
        <dbReference type="EMBL" id="SHI15858.1"/>
    </source>
</evidence>
<feature type="chain" id="PRO_5012861495" evidence="1">
    <location>
        <begin position="21"/>
        <end position="164"/>
    </location>
</feature>
<keyword evidence="1" id="KW-0732">Signal</keyword>
<dbReference type="AlphaFoldDB" id="A0A1M5YVK6"/>
<evidence type="ECO:0000313" key="3">
    <source>
        <dbReference type="Proteomes" id="UP000184268"/>
    </source>
</evidence>
<keyword evidence="3" id="KW-1185">Reference proteome</keyword>
<protein>
    <submittedName>
        <fullName evidence="2">Uncharacterized protein</fullName>
    </submittedName>
</protein>
<proteinExistence type="predicted"/>
<feature type="signal peptide" evidence="1">
    <location>
        <begin position="1"/>
        <end position="20"/>
    </location>
</feature>
<organism evidence="2 3">
    <name type="scientific">Ferrimonas marina</name>
    <dbReference type="NCBI Taxonomy" id="299255"/>
    <lineage>
        <taxon>Bacteria</taxon>
        <taxon>Pseudomonadati</taxon>
        <taxon>Pseudomonadota</taxon>
        <taxon>Gammaproteobacteria</taxon>
        <taxon>Alteromonadales</taxon>
        <taxon>Ferrimonadaceae</taxon>
        <taxon>Ferrimonas</taxon>
    </lineage>
</organism>
<dbReference type="Proteomes" id="UP000184268">
    <property type="component" value="Unassembled WGS sequence"/>
</dbReference>
<dbReference type="EMBL" id="FQXG01000008">
    <property type="protein sequence ID" value="SHI15858.1"/>
    <property type="molecule type" value="Genomic_DNA"/>
</dbReference>
<sequence>MSLRLCLCLFSLMLVSMAWATQAAQQLSAAQIDQWVACYQQVRQHRTAGLGPAECIEREFGGSAGFNQRGDAVMSHYRIWAGAQAHEELTDSLPKVAEILRDKADSQASKQQVDELMAQAARLLEDPVTRKLMWLPEAVAEAVARHQGVLSDLAARQASAMRKQ</sequence>
<reference evidence="2 3" key="1">
    <citation type="submission" date="2016-11" db="EMBL/GenBank/DDBJ databases">
        <authorList>
            <person name="Jaros S."/>
            <person name="Januszkiewicz K."/>
            <person name="Wedrychowicz H."/>
        </authorList>
    </citation>
    <scope>NUCLEOTIDE SEQUENCE [LARGE SCALE GENOMIC DNA]</scope>
    <source>
        <strain evidence="2 3">DSM 16917</strain>
    </source>
</reference>
<name>A0A1M5YVK6_9GAMM</name>
<evidence type="ECO:0000256" key="1">
    <source>
        <dbReference type="SAM" id="SignalP"/>
    </source>
</evidence>
<gene>
    <name evidence="2" type="ORF">SAMN02745129_4498</name>
</gene>